<dbReference type="InterPro" id="IPR012910">
    <property type="entry name" value="Plug_dom"/>
</dbReference>
<keyword evidence="11 12" id="KW-0998">Cell outer membrane</keyword>
<dbReference type="GO" id="GO:0006826">
    <property type="term" value="P:iron ion transport"/>
    <property type="evidence" value="ECO:0007669"/>
    <property type="project" value="UniProtKB-KW"/>
</dbReference>
<keyword evidence="4" id="KW-0410">Iron transport</keyword>
<dbReference type="InterPro" id="IPR036942">
    <property type="entry name" value="Beta-barrel_TonB_sf"/>
</dbReference>
<comment type="similarity">
    <text evidence="12 14">Belongs to the TonB-dependent receptor family.</text>
</comment>
<evidence type="ECO:0000256" key="7">
    <source>
        <dbReference type="ARBA" id="ARBA00023004"/>
    </source>
</evidence>
<keyword evidence="8" id="KW-0406">Ion transport</keyword>
<dbReference type="KEGG" id="kim:G3T16_16975"/>
<dbReference type="AlphaFoldDB" id="A0A6C0U484"/>
<feature type="domain" description="TonB-dependent receptor plug" evidence="17">
    <location>
        <begin position="57"/>
        <end position="163"/>
    </location>
</feature>
<keyword evidence="19" id="KW-1185">Reference proteome</keyword>
<gene>
    <name evidence="18" type="ORF">G3T16_16975</name>
</gene>
<evidence type="ECO:0000256" key="15">
    <source>
        <dbReference type="SAM" id="SignalP"/>
    </source>
</evidence>
<evidence type="ECO:0000256" key="14">
    <source>
        <dbReference type="RuleBase" id="RU003357"/>
    </source>
</evidence>
<evidence type="ECO:0000256" key="4">
    <source>
        <dbReference type="ARBA" id="ARBA00022496"/>
    </source>
</evidence>
<dbReference type="InterPro" id="IPR039426">
    <property type="entry name" value="TonB-dep_rcpt-like"/>
</dbReference>
<feature type="chain" id="PRO_5025526111" evidence="15">
    <location>
        <begin position="36"/>
        <end position="730"/>
    </location>
</feature>
<dbReference type="InterPro" id="IPR010917">
    <property type="entry name" value="TonB_rcpt_CS"/>
</dbReference>
<dbReference type="Proteomes" id="UP000477680">
    <property type="component" value="Chromosome"/>
</dbReference>
<dbReference type="Gene3D" id="2.40.170.20">
    <property type="entry name" value="TonB-dependent receptor, beta-barrel domain"/>
    <property type="match status" value="1"/>
</dbReference>
<feature type="short sequence motif" description="TonB C-terminal box" evidence="13">
    <location>
        <begin position="713"/>
        <end position="730"/>
    </location>
</feature>
<evidence type="ECO:0000256" key="11">
    <source>
        <dbReference type="ARBA" id="ARBA00023237"/>
    </source>
</evidence>
<keyword evidence="10 12" id="KW-0472">Membrane</keyword>
<dbReference type="SUPFAM" id="SSF56935">
    <property type="entry name" value="Porins"/>
    <property type="match status" value="1"/>
</dbReference>
<evidence type="ECO:0000256" key="13">
    <source>
        <dbReference type="PROSITE-ProRule" id="PRU10144"/>
    </source>
</evidence>
<feature type="domain" description="TonB-dependent receptor-like beta-barrel" evidence="16">
    <location>
        <begin position="293"/>
        <end position="696"/>
    </location>
</feature>
<keyword evidence="6 15" id="KW-0732">Signal</keyword>
<dbReference type="PROSITE" id="PS01156">
    <property type="entry name" value="TONB_DEPENDENT_REC_2"/>
    <property type="match status" value="1"/>
</dbReference>
<evidence type="ECO:0000256" key="12">
    <source>
        <dbReference type="PROSITE-ProRule" id="PRU01360"/>
    </source>
</evidence>
<evidence type="ECO:0000256" key="5">
    <source>
        <dbReference type="ARBA" id="ARBA00022692"/>
    </source>
</evidence>
<evidence type="ECO:0000256" key="10">
    <source>
        <dbReference type="ARBA" id="ARBA00023136"/>
    </source>
</evidence>
<evidence type="ECO:0000256" key="6">
    <source>
        <dbReference type="ARBA" id="ARBA00022729"/>
    </source>
</evidence>
<evidence type="ECO:0000256" key="1">
    <source>
        <dbReference type="ARBA" id="ARBA00004571"/>
    </source>
</evidence>
<feature type="signal peptide" evidence="15">
    <location>
        <begin position="1"/>
        <end position="35"/>
    </location>
</feature>
<dbReference type="InterPro" id="IPR000531">
    <property type="entry name" value="Beta-barrel_TonB"/>
</dbReference>
<evidence type="ECO:0000259" key="17">
    <source>
        <dbReference type="Pfam" id="PF07715"/>
    </source>
</evidence>
<protein>
    <submittedName>
        <fullName evidence="18">TonB-dependent receptor</fullName>
    </submittedName>
</protein>
<evidence type="ECO:0000259" key="16">
    <source>
        <dbReference type="Pfam" id="PF00593"/>
    </source>
</evidence>
<evidence type="ECO:0000256" key="8">
    <source>
        <dbReference type="ARBA" id="ARBA00023065"/>
    </source>
</evidence>
<keyword evidence="5 12" id="KW-0812">Transmembrane</keyword>
<evidence type="ECO:0000256" key="9">
    <source>
        <dbReference type="ARBA" id="ARBA00023077"/>
    </source>
</evidence>
<dbReference type="PANTHER" id="PTHR32552:SF81">
    <property type="entry name" value="TONB-DEPENDENT OUTER MEMBRANE RECEPTOR"/>
    <property type="match status" value="1"/>
</dbReference>
<evidence type="ECO:0000313" key="18">
    <source>
        <dbReference type="EMBL" id="QIB66836.1"/>
    </source>
</evidence>
<dbReference type="GO" id="GO:0009279">
    <property type="term" value="C:cell outer membrane"/>
    <property type="evidence" value="ECO:0007669"/>
    <property type="project" value="UniProtKB-SubCell"/>
</dbReference>
<keyword evidence="3 12" id="KW-1134">Transmembrane beta strand</keyword>
<keyword evidence="7" id="KW-0408">Iron</keyword>
<evidence type="ECO:0000256" key="3">
    <source>
        <dbReference type="ARBA" id="ARBA00022452"/>
    </source>
</evidence>
<keyword evidence="2 12" id="KW-0813">Transport</keyword>
<dbReference type="Pfam" id="PF07715">
    <property type="entry name" value="Plug"/>
    <property type="match status" value="1"/>
</dbReference>
<evidence type="ECO:0000256" key="2">
    <source>
        <dbReference type="ARBA" id="ARBA00022448"/>
    </source>
</evidence>
<comment type="subcellular location">
    <subcellularLocation>
        <location evidence="1 12">Cell outer membrane</location>
        <topology evidence="1 12">Multi-pass membrane protein</topology>
    </subcellularLocation>
</comment>
<keyword evidence="18" id="KW-0675">Receptor</keyword>
<evidence type="ECO:0000313" key="19">
    <source>
        <dbReference type="Proteomes" id="UP000477680"/>
    </source>
</evidence>
<proteinExistence type="inferred from homology"/>
<dbReference type="Pfam" id="PF00593">
    <property type="entry name" value="TonB_dep_Rec_b-barrel"/>
    <property type="match status" value="1"/>
</dbReference>
<dbReference type="RefSeq" id="WP_163496266.1">
    <property type="nucleotide sequence ID" value="NZ_CP048711.1"/>
</dbReference>
<dbReference type="PANTHER" id="PTHR32552">
    <property type="entry name" value="FERRICHROME IRON RECEPTOR-RELATED"/>
    <property type="match status" value="1"/>
</dbReference>
<organism evidence="18 19">
    <name type="scientific">Kineobactrum salinum</name>
    <dbReference type="NCBI Taxonomy" id="2708301"/>
    <lineage>
        <taxon>Bacteria</taxon>
        <taxon>Pseudomonadati</taxon>
        <taxon>Pseudomonadota</taxon>
        <taxon>Gammaproteobacteria</taxon>
        <taxon>Cellvibrionales</taxon>
        <taxon>Halieaceae</taxon>
        <taxon>Kineobactrum</taxon>
    </lineage>
</organism>
<accession>A0A6C0U484</accession>
<name>A0A6C0U484_9GAMM</name>
<keyword evidence="9 14" id="KW-0798">TonB box</keyword>
<sequence length="730" mass="80210">MINKYKLISCPEVLRLPVMSALVLNGLLPASGTYAAEVSVGALEEVVVTAQRREERLSEVPMSISAFTGTDMQLASINDTQGLSMKVPGLVYPASDNFAMPYIRGVGMAFAANGLEVPIATYIDDVYIQQQTGSIAQLVDLERVQVLKGPQGTLYGRNATGGAIVVNTMDPTEELEGYVRLGYGRFDSLRSEGVLNVPLSDTVSARVALQLFDRREGYIENVFTGNDLGEDKRVTARAKVAWRPSEATEVIGSFERFRGDDTINAHAHGEVSVCTGCAAYGVTPPSGFYEVFQDHETQTQSDADLSILRISHDFGNLEFYSVTSYREYVFSGEFDQDFTSAPLFVYSTRNESETIEQEFRLTSSFEGALNFAAGVFYEKDSTDAPAFLRGDAFGALVPGAEKIESKLDAAAVFGEIYYDLSDNWKFTLGGRYNRDDRSLEIRNNPDGVLVFGVEAFKLEDTFTDFTPRVVLAYNNDDVNLYASYNEGFKSGGYNSAVFTPPEALTSEKIKSYEIGGKFGLLDNRMRLNTSVFFYTYDDMQVTFYDPLTSALILRNAADSESVGVDFDLTWAATESLTIGFGGQYLDAEFKSFPNGSIYVPAPGALVPEEADLSGEPLPNAPEWSGFISADYIHPIGNGLELALGIVANYTDEYDFMPGAGGPLQLDRQESMTRVNATASIGSPDQGWSVMLWVENLTDKEYYNNRLATGFGDQLTMALPRMYGASVEWRF</sequence>
<dbReference type="EMBL" id="CP048711">
    <property type="protein sequence ID" value="QIB66836.1"/>
    <property type="molecule type" value="Genomic_DNA"/>
</dbReference>
<reference evidence="18 19" key="1">
    <citation type="submission" date="2020-02" db="EMBL/GenBank/DDBJ databases">
        <title>Genome sequencing for Kineobactrum sp. M2.</title>
        <authorList>
            <person name="Park S.-J."/>
        </authorList>
    </citation>
    <scope>NUCLEOTIDE SEQUENCE [LARGE SCALE GENOMIC DNA]</scope>
    <source>
        <strain evidence="18 19">M2</strain>
    </source>
</reference>
<dbReference type="PROSITE" id="PS52016">
    <property type="entry name" value="TONB_DEPENDENT_REC_3"/>
    <property type="match status" value="1"/>
</dbReference>